<keyword evidence="2" id="KW-0560">Oxidoreductase</keyword>
<protein>
    <submittedName>
        <fullName evidence="7">Aste57867_23976 protein</fullName>
    </submittedName>
</protein>
<dbReference type="CDD" id="cd02066">
    <property type="entry name" value="GRX_family"/>
    <property type="match status" value="1"/>
</dbReference>
<dbReference type="InterPro" id="IPR014729">
    <property type="entry name" value="Rossmann-like_a/b/a_fold"/>
</dbReference>
<dbReference type="PRINTS" id="PR00160">
    <property type="entry name" value="GLUTAREDOXIN"/>
</dbReference>
<dbReference type="PROSITE" id="PS51354">
    <property type="entry name" value="GLUTAREDOXIN_2"/>
    <property type="match status" value="1"/>
</dbReference>
<dbReference type="GO" id="GO:0004604">
    <property type="term" value="F:phosphoadenylyl-sulfate reductase (thioredoxin) activity"/>
    <property type="evidence" value="ECO:0007669"/>
    <property type="project" value="InterPro"/>
</dbReference>
<reference evidence="6" key="2">
    <citation type="submission" date="2019-06" db="EMBL/GenBank/DDBJ databases">
        <title>Genomics analysis of Aphanomyces spp. identifies a new class of oomycete effector associated with host adaptation.</title>
        <authorList>
            <person name="Gaulin E."/>
        </authorList>
    </citation>
    <scope>NUCLEOTIDE SEQUENCE</scope>
    <source>
        <strain evidence="6">CBS 578.67</strain>
    </source>
</reference>
<name>A0A485LQA4_9STRA</name>
<evidence type="ECO:0000259" key="4">
    <source>
        <dbReference type="Pfam" id="PF00462"/>
    </source>
</evidence>
<dbReference type="NCBIfam" id="NF002537">
    <property type="entry name" value="PRK02090.1"/>
    <property type="match status" value="1"/>
</dbReference>
<dbReference type="HAMAP" id="MF_00063">
    <property type="entry name" value="CysH"/>
    <property type="match status" value="1"/>
</dbReference>
<organism evidence="7 8">
    <name type="scientific">Aphanomyces stellatus</name>
    <dbReference type="NCBI Taxonomy" id="120398"/>
    <lineage>
        <taxon>Eukaryota</taxon>
        <taxon>Sar</taxon>
        <taxon>Stramenopiles</taxon>
        <taxon>Oomycota</taxon>
        <taxon>Saprolegniomycetes</taxon>
        <taxon>Saprolegniales</taxon>
        <taxon>Verrucalvaceae</taxon>
        <taxon>Aphanomyces</taxon>
    </lineage>
</organism>
<dbReference type="Pfam" id="PF00462">
    <property type="entry name" value="Glutaredoxin"/>
    <property type="match status" value="1"/>
</dbReference>
<dbReference type="InterPro" id="IPR002500">
    <property type="entry name" value="PAPS_reduct_dom"/>
</dbReference>
<dbReference type="PANTHER" id="PTHR46509:SF1">
    <property type="entry name" value="PHOSPHOADENOSINE PHOSPHOSULFATE REDUCTASE"/>
    <property type="match status" value="1"/>
</dbReference>
<dbReference type="Pfam" id="PF01507">
    <property type="entry name" value="PAPS_reduct"/>
    <property type="match status" value="1"/>
</dbReference>
<evidence type="ECO:0000256" key="3">
    <source>
        <dbReference type="ARBA" id="ARBA00024327"/>
    </source>
</evidence>
<dbReference type="AlphaFoldDB" id="A0A485LQA4"/>
<feature type="domain" description="Phosphoadenosine phosphosulphate reductase" evidence="5">
    <location>
        <begin position="57"/>
        <end position="231"/>
    </location>
</feature>
<dbReference type="PANTHER" id="PTHR46509">
    <property type="entry name" value="PHOSPHOADENOSINE PHOSPHOSULFATE REDUCTASE"/>
    <property type="match status" value="1"/>
</dbReference>
<accession>A0A485LQA4</accession>
<dbReference type="SUPFAM" id="SSF52402">
    <property type="entry name" value="Adenine nucleotide alpha hydrolases-like"/>
    <property type="match status" value="1"/>
</dbReference>
<comment type="pathway">
    <text evidence="3">Sulfur metabolism; hydrogen sulfide biosynthesis; sulfite from sulfate.</text>
</comment>
<dbReference type="GO" id="GO:0005737">
    <property type="term" value="C:cytoplasm"/>
    <property type="evidence" value="ECO:0007669"/>
    <property type="project" value="TreeGrafter"/>
</dbReference>
<evidence type="ECO:0000313" key="7">
    <source>
        <dbReference type="EMBL" id="VFU00619.1"/>
    </source>
</evidence>
<feature type="domain" description="Glutaredoxin" evidence="4">
    <location>
        <begin position="291"/>
        <end position="351"/>
    </location>
</feature>
<evidence type="ECO:0000256" key="1">
    <source>
        <dbReference type="ARBA" id="ARBA00009732"/>
    </source>
</evidence>
<dbReference type="Gene3D" id="3.40.50.620">
    <property type="entry name" value="HUPs"/>
    <property type="match status" value="1"/>
</dbReference>
<comment type="similarity">
    <text evidence="1">Belongs to the PAPS reductase family. CysH subfamily.</text>
</comment>
<proteinExistence type="inferred from homology"/>
<gene>
    <name evidence="7" type="primary">Aste57867_23976</name>
    <name evidence="6" type="ORF">As57867_023903</name>
    <name evidence="7" type="ORF">ASTE57867_23976</name>
</gene>
<dbReference type="OrthoDB" id="7869097at2759"/>
<evidence type="ECO:0000313" key="8">
    <source>
        <dbReference type="Proteomes" id="UP000332933"/>
    </source>
</evidence>
<dbReference type="CDD" id="cd23945">
    <property type="entry name" value="PAPS_reductase"/>
    <property type="match status" value="1"/>
</dbReference>
<keyword evidence="8" id="KW-1185">Reference proteome</keyword>
<dbReference type="InterPro" id="IPR002109">
    <property type="entry name" value="Glutaredoxin"/>
</dbReference>
<dbReference type="EMBL" id="CAADRA010007354">
    <property type="protein sequence ID" value="VFU00619.1"/>
    <property type="molecule type" value="Genomic_DNA"/>
</dbReference>
<dbReference type="InterPro" id="IPR036249">
    <property type="entry name" value="Thioredoxin-like_sf"/>
</dbReference>
<sequence>MLTYSADEWTWRALPASQSRDTSLLSPASIAHLNATLRHKSAAEIVAWAHATFGPSLALSSSFGMQSAVMLHLVTHIAPAIPVVWVDTGYLPPETYAFAAALTQRFRLNLHTTQATMSAARMEALHGKLWGVDASADAHRLYGRLRKVEPMERALRELNTTALLVGLRADQTTHRQGLDVVHVHKGRLKICPILHWSDANVDAYMAAHDLPYHPLKDLGYHTVGDAHSSRPVTADDGDNVRATRFHGKTQECGLHVDDDNNQRQDDDDNISMNEPIPQLLVDNQHKDNHVVTIYSKPTCKYCVLAKEALTQVGVAYKDVTVGIDIDYAALCRIVGKPVHSVPQIFIHKRYIGGYDQLMHVLAEHTMDDRQW</sequence>
<dbReference type="SUPFAM" id="SSF52833">
    <property type="entry name" value="Thioredoxin-like"/>
    <property type="match status" value="1"/>
</dbReference>
<dbReference type="Proteomes" id="UP000332933">
    <property type="component" value="Unassembled WGS sequence"/>
</dbReference>
<evidence type="ECO:0000259" key="5">
    <source>
        <dbReference type="Pfam" id="PF01507"/>
    </source>
</evidence>
<dbReference type="EMBL" id="VJMH01007328">
    <property type="protein sequence ID" value="KAF0684055.1"/>
    <property type="molecule type" value="Genomic_DNA"/>
</dbReference>
<dbReference type="InterPro" id="IPR004511">
    <property type="entry name" value="PAPS/APS_Rdtase"/>
</dbReference>
<dbReference type="NCBIfam" id="TIGR00434">
    <property type="entry name" value="cysH"/>
    <property type="match status" value="1"/>
</dbReference>
<dbReference type="InterPro" id="IPR014025">
    <property type="entry name" value="Glutaredoxin_subgr"/>
</dbReference>
<evidence type="ECO:0000256" key="2">
    <source>
        <dbReference type="ARBA" id="ARBA00023002"/>
    </source>
</evidence>
<evidence type="ECO:0000313" key="6">
    <source>
        <dbReference type="EMBL" id="KAF0684055.1"/>
    </source>
</evidence>
<dbReference type="GO" id="GO:0019379">
    <property type="term" value="P:sulfate assimilation, phosphoadenylyl sulfate reduction by phosphoadenylyl-sulfate reductase (thioredoxin)"/>
    <property type="evidence" value="ECO:0007669"/>
    <property type="project" value="InterPro"/>
</dbReference>
<dbReference type="Gene3D" id="3.40.30.10">
    <property type="entry name" value="Glutaredoxin"/>
    <property type="match status" value="1"/>
</dbReference>
<reference evidence="7 8" key="1">
    <citation type="submission" date="2019-03" db="EMBL/GenBank/DDBJ databases">
        <authorList>
            <person name="Gaulin E."/>
            <person name="Dumas B."/>
        </authorList>
    </citation>
    <scope>NUCLEOTIDE SEQUENCE [LARGE SCALE GENOMIC DNA]</scope>
    <source>
        <strain evidence="7">CBS 568.67</strain>
    </source>
</reference>